<reference evidence="2" key="1">
    <citation type="submission" date="2019-08" db="EMBL/GenBank/DDBJ databases">
        <title>The genome of the North American firefly Photinus pyralis.</title>
        <authorList>
            <consortium name="Photinus pyralis genome working group"/>
            <person name="Fallon T.R."/>
            <person name="Sander Lower S.E."/>
            <person name="Weng J.-K."/>
        </authorList>
    </citation>
    <scope>NUCLEOTIDE SEQUENCE</scope>
    <source>
        <strain evidence="2">TRF0915ILg1</strain>
        <tissue evidence="2">Whole body</tissue>
    </source>
</reference>
<organism evidence="2 3">
    <name type="scientific">Ignelater luminosus</name>
    <name type="common">Cucubano</name>
    <name type="synonym">Pyrophorus luminosus</name>
    <dbReference type="NCBI Taxonomy" id="2038154"/>
    <lineage>
        <taxon>Eukaryota</taxon>
        <taxon>Metazoa</taxon>
        <taxon>Ecdysozoa</taxon>
        <taxon>Arthropoda</taxon>
        <taxon>Hexapoda</taxon>
        <taxon>Insecta</taxon>
        <taxon>Pterygota</taxon>
        <taxon>Neoptera</taxon>
        <taxon>Endopterygota</taxon>
        <taxon>Coleoptera</taxon>
        <taxon>Polyphaga</taxon>
        <taxon>Elateriformia</taxon>
        <taxon>Elateroidea</taxon>
        <taxon>Elateridae</taxon>
        <taxon>Agrypninae</taxon>
        <taxon>Pyrophorini</taxon>
        <taxon>Ignelater</taxon>
    </lineage>
</organism>
<sequence length="111" mass="11926">MILGKQFFVFLIFLIVSICTIEALSSECPLSSKMTTCSPKCKDDTECHGLKCCPNICNSKSCAPANQASSSSKYKGSSSGATGTYCGNVKCNSFEKCQLDPSTKRQKCVRA</sequence>
<evidence type="ECO:0000256" key="1">
    <source>
        <dbReference type="SAM" id="SignalP"/>
    </source>
</evidence>
<feature type="signal peptide" evidence="1">
    <location>
        <begin position="1"/>
        <end position="23"/>
    </location>
</feature>
<accession>A0A8K0D4I2</accession>
<protein>
    <recommendedName>
        <fullName evidence="4">WAP domain-containing protein</fullName>
    </recommendedName>
</protein>
<dbReference type="Proteomes" id="UP000801492">
    <property type="component" value="Unassembled WGS sequence"/>
</dbReference>
<gene>
    <name evidence="2" type="ORF">ILUMI_11690</name>
</gene>
<proteinExistence type="predicted"/>
<feature type="chain" id="PRO_5035456827" description="WAP domain-containing protein" evidence="1">
    <location>
        <begin position="24"/>
        <end position="111"/>
    </location>
</feature>
<dbReference type="AlphaFoldDB" id="A0A8K0D4I2"/>
<evidence type="ECO:0000313" key="3">
    <source>
        <dbReference type="Proteomes" id="UP000801492"/>
    </source>
</evidence>
<keyword evidence="3" id="KW-1185">Reference proteome</keyword>
<evidence type="ECO:0008006" key="4">
    <source>
        <dbReference type="Google" id="ProtNLM"/>
    </source>
</evidence>
<name>A0A8K0D4I2_IGNLU</name>
<dbReference type="OrthoDB" id="8187079at2759"/>
<comment type="caution">
    <text evidence="2">The sequence shown here is derived from an EMBL/GenBank/DDBJ whole genome shotgun (WGS) entry which is preliminary data.</text>
</comment>
<dbReference type="EMBL" id="VTPC01006950">
    <property type="protein sequence ID" value="KAF2894490.1"/>
    <property type="molecule type" value="Genomic_DNA"/>
</dbReference>
<keyword evidence="1" id="KW-0732">Signal</keyword>
<evidence type="ECO:0000313" key="2">
    <source>
        <dbReference type="EMBL" id="KAF2894490.1"/>
    </source>
</evidence>